<feature type="compositionally biased region" description="Polar residues" evidence="1">
    <location>
        <begin position="83"/>
        <end position="95"/>
    </location>
</feature>
<dbReference type="EMBL" id="JAIWYP010000004">
    <property type="protein sequence ID" value="KAH3830171.1"/>
    <property type="molecule type" value="Genomic_DNA"/>
</dbReference>
<gene>
    <name evidence="2" type="ORF">DPMN_103410</name>
</gene>
<evidence type="ECO:0000313" key="3">
    <source>
        <dbReference type="Proteomes" id="UP000828390"/>
    </source>
</evidence>
<name>A0A9D4HAZ3_DREPO</name>
<keyword evidence="3" id="KW-1185">Reference proteome</keyword>
<protein>
    <submittedName>
        <fullName evidence="2">Uncharacterized protein</fullName>
    </submittedName>
</protein>
<organism evidence="2 3">
    <name type="scientific">Dreissena polymorpha</name>
    <name type="common">Zebra mussel</name>
    <name type="synonym">Mytilus polymorpha</name>
    <dbReference type="NCBI Taxonomy" id="45954"/>
    <lineage>
        <taxon>Eukaryota</taxon>
        <taxon>Metazoa</taxon>
        <taxon>Spiralia</taxon>
        <taxon>Lophotrochozoa</taxon>
        <taxon>Mollusca</taxon>
        <taxon>Bivalvia</taxon>
        <taxon>Autobranchia</taxon>
        <taxon>Heteroconchia</taxon>
        <taxon>Euheterodonta</taxon>
        <taxon>Imparidentia</taxon>
        <taxon>Neoheterodontei</taxon>
        <taxon>Myida</taxon>
        <taxon>Dreissenoidea</taxon>
        <taxon>Dreissenidae</taxon>
        <taxon>Dreissena</taxon>
    </lineage>
</organism>
<evidence type="ECO:0000313" key="2">
    <source>
        <dbReference type="EMBL" id="KAH3830171.1"/>
    </source>
</evidence>
<proteinExistence type="predicted"/>
<accession>A0A9D4HAZ3</accession>
<feature type="compositionally biased region" description="Polar residues" evidence="1">
    <location>
        <begin position="30"/>
        <end position="49"/>
    </location>
</feature>
<evidence type="ECO:0000256" key="1">
    <source>
        <dbReference type="SAM" id="MobiDB-lite"/>
    </source>
</evidence>
<comment type="caution">
    <text evidence="2">The sequence shown here is derived from an EMBL/GenBank/DDBJ whole genome shotgun (WGS) entry which is preliminary data.</text>
</comment>
<sequence>MTAGKFTSCYNAVEAQSHYYAGGAPVRDQASTGMNRGPTGTNRCSTGMNRGQPGLHRACINMFNTSGMNWESPGRTGNDRLGTGNNRDCTGNNRDGTLAPPGPKHTPTELRQRPGGAPVNAGRVPL</sequence>
<dbReference type="AlphaFoldDB" id="A0A9D4HAZ3"/>
<reference evidence="2" key="1">
    <citation type="journal article" date="2019" name="bioRxiv">
        <title>The Genome of the Zebra Mussel, Dreissena polymorpha: A Resource for Invasive Species Research.</title>
        <authorList>
            <person name="McCartney M.A."/>
            <person name="Auch B."/>
            <person name="Kono T."/>
            <person name="Mallez S."/>
            <person name="Zhang Y."/>
            <person name="Obille A."/>
            <person name="Becker A."/>
            <person name="Abrahante J.E."/>
            <person name="Garbe J."/>
            <person name="Badalamenti J.P."/>
            <person name="Herman A."/>
            <person name="Mangelson H."/>
            <person name="Liachko I."/>
            <person name="Sullivan S."/>
            <person name="Sone E.D."/>
            <person name="Koren S."/>
            <person name="Silverstein K.A.T."/>
            <person name="Beckman K.B."/>
            <person name="Gohl D.M."/>
        </authorList>
    </citation>
    <scope>NUCLEOTIDE SEQUENCE</scope>
    <source>
        <strain evidence="2">Duluth1</strain>
        <tissue evidence="2">Whole animal</tissue>
    </source>
</reference>
<feature type="region of interest" description="Disordered" evidence="1">
    <location>
        <begin position="67"/>
        <end position="126"/>
    </location>
</feature>
<reference evidence="2" key="2">
    <citation type="submission" date="2020-11" db="EMBL/GenBank/DDBJ databases">
        <authorList>
            <person name="McCartney M.A."/>
            <person name="Auch B."/>
            <person name="Kono T."/>
            <person name="Mallez S."/>
            <person name="Becker A."/>
            <person name="Gohl D.M."/>
            <person name="Silverstein K.A.T."/>
            <person name="Koren S."/>
            <person name="Bechman K.B."/>
            <person name="Herman A."/>
            <person name="Abrahante J.E."/>
            <person name="Garbe J."/>
        </authorList>
    </citation>
    <scope>NUCLEOTIDE SEQUENCE</scope>
    <source>
        <strain evidence="2">Duluth1</strain>
        <tissue evidence="2">Whole animal</tissue>
    </source>
</reference>
<feature type="region of interest" description="Disordered" evidence="1">
    <location>
        <begin position="30"/>
        <end position="50"/>
    </location>
</feature>
<dbReference type="Proteomes" id="UP000828390">
    <property type="component" value="Unassembled WGS sequence"/>
</dbReference>